<gene>
    <name evidence="1" type="ORF">JF290_08115</name>
</gene>
<dbReference type="Pfam" id="PF05990">
    <property type="entry name" value="DUF900"/>
    <property type="match status" value="1"/>
</dbReference>
<dbReference type="EMBL" id="JAELVR010000004">
    <property type="protein sequence ID" value="MBJ6371491.1"/>
    <property type="molecule type" value="Genomic_DNA"/>
</dbReference>
<reference evidence="1" key="1">
    <citation type="submission" date="2020-12" db="EMBL/GenBank/DDBJ databases">
        <title>Sedimentitalea sp. nov., isolated from sand in Incheon.</title>
        <authorList>
            <person name="Kim W."/>
        </authorList>
    </citation>
    <scope>NUCLEOTIDE SEQUENCE</scope>
    <source>
        <strain evidence="1">CAU 1593</strain>
    </source>
</reference>
<dbReference type="SUPFAM" id="SSF53474">
    <property type="entry name" value="alpha/beta-Hydrolases"/>
    <property type="match status" value="1"/>
</dbReference>
<dbReference type="GO" id="GO:0016787">
    <property type="term" value="F:hydrolase activity"/>
    <property type="evidence" value="ECO:0007669"/>
    <property type="project" value="UniProtKB-KW"/>
</dbReference>
<dbReference type="Gene3D" id="3.40.50.1820">
    <property type="entry name" value="alpha/beta hydrolase"/>
    <property type="match status" value="1"/>
</dbReference>
<comment type="caution">
    <text evidence="1">The sequence shown here is derived from an EMBL/GenBank/DDBJ whole genome shotgun (WGS) entry which is preliminary data.</text>
</comment>
<proteinExistence type="predicted"/>
<dbReference type="RefSeq" id="WP_199024344.1">
    <property type="nucleotide sequence ID" value="NZ_JAELVR010000004.1"/>
</dbReference>
<name>A0A8J7IPZ8_9RHOB</name>
<protein>
    <submittedName>
        <fullName evidence="1">Alpha/beta hydrolase</fullName>
    </submittedName>
</protein>
<organism evidence="1 2">
    <name type="scientific">Sedimentitalea arenosa</name>
    <dbReference type="NCBI Taxonomy" id="2798803"/>
    <lineage>
        <taxon>Bacteria</taxon>
        <taxon>Pseudomonadati</taxon>
        <taxon>Pseudomonadota</taxon>
        <taxon>Alphaproteobacteria</taxon>
        <taxon>Rhodobacterales</taxon>
        <taxon>Paracoccaceae</taxon>
        <taxon>Sedimentitalea</taxon>
    </lineage>
</organism>
<dbReference type="InterPro" id="IPR029058">
    <property type="entry name" value="AB_hydrolase_fold"/>
</dbReference>
<dbReference type="Proteomes" id="UP000619079">
    <property type="component" value="Unassembled WGS sequence"/>
</dbReference>
<sequence length="307" mass="33719">MPILRVNADQEVCRLHGTMQPLGGALNRAAESDGPVIVMITGFSYQPSHPDHCPHRLVLDLPNAPPPRGVPSWPQGLGFGHRASGEGLAIAFGWNARGSIWGARRRAIAAGRALAKLLTELRHRAPRRRVHVIAHSMGIEVAAAALHHLPAGTIHRMVSMTGATYRSRIIAALATPAGREVEFFNVVSRANTVFDMFYERLISPPERHDKALGRGLTTSNALTIDLDCKLTLKRLADLGTAIEQPTHRICHWSAYTRPGALDCYRAWLRDPETHGFSLLRARLERPDPHRSSKTAGTPVFARAQLLT</sequence>
<keyword evidence="1" id="KW-0378">Hydrolase</keyword>
<dbReference type="InterPro" id="IPR010297">
    <property type="entry name" value="DUF900_hydrolase"/>
</dbReference>
<evidence type="ECO:0000313" key="2">
    <source>
        <dbReference type="Proteomes" id="UP000619079"/>
    </source>
</evidence>
<evidence type="ECO:0000313" key="1">
    <source>
        <dbReference type="EMBL" id="MBJ6371491.1"/>
    </source>
</evidence>
<accession>A0A8J7IPZ8</accession>
<keyword evidence="2" id="KW-1185">Reference proteome</keyword>
<dbReference type="AlphaFoldDB" id="A0A8J7IPZ8"/>